<dbReference type="Proteomes" id="UP000325755">
    <property type="component" value="Chromosome"/>
</dbReference>
<proteinExistence type="predicted"/>
<dbReference type="EMBL" id="CP044205">
    <property type="protein sequence ID" value="QFY42302.1"/>
    <property type="molecule type" value="Genomic_DNA"/>
</dbReference>
<dbReference type="Gene3D" id="3.30.950.30">
    <property type="entry name" value="Schlafen, AAA domain"/>
    <property type="match status" value="1"/>
</dbReference>
<keyword evidence="3" id="KW-1185">Reference proteome</keyword>
<name>A0A5Q0BGN9_9GAMM</name>
<dbReference type="InterPro" id="IPR038461">
    <property type="entry name" value="Schlafen_AlbA_2_dom_sf"/>
</dbReference>
<evidence type="ECO:0000313" key="3">
    <source>
        <dbReference type="Proteomes" id="UP000325755"/>
    </source>
</evidence>
<dbReference type="InterPro" id="IPR038475">
    <property type="entry name" value="RecG_C_sf"/>
</dbReference>
<evidence type="ECO:0000313" key="2">
    <source>
        <dbReference type="EMBL" id="QFY42302.1"/>
    </source>
</evidence>
<dbReference type="KEGG" id="mmob:F6R98_06405"/>
<evidence type="ECO:0000259" key="1">
    <source>
        <dbReference type="Pfam" id="PF04326"/>
    </source>
</evidence>
<dbReference type="AlphaFoldDB" id="A0A5Q0BGN9"/>
<sequence length="430" mass="48517">MNIERLMQRIRLGEDSTLELKQLVIRENGKSIEPHPDSLADELAALGNANGGMLILGIDDKTRAVTGIALEYLDRVEAWLTAICNDRIKPPLDVVTHHVELPDADGQLRPVIVAEVPQSLWVHQSGNGYFRRVGHAKRKLEPDVLARLFQQRSQARIIRFEEQPVFDAGYTDFDPLLVNRFTREDQDDAQIQLQRLHLLRKTDGGLRAGVAGVLLCTLTPHRWLRNAEIIAVAHDGLVNNPDDQVDAQEIRGPLDRQIWDAIHFVQRNMRTPARKVLGRIDYPQYDLAAVFEAVVNAVAHRDYSRDAQRIRLFMFSDRMEIYTPGALPNSMTIESMASISAPRNEVIASLFAQYYPVEEPLYGKNQLMDKRGAGVRMILKRSEALSGKRPLYENLGDMELKLTIFAAPPPERNAGWQAIPSSGMRIGNDD</sequence>
<organism evidence="2 3">
    <name type="scientific">Candidatus Methylospira mobilis</name>
    <dbReference type="NCBI Taxonomy" id="1808979"/>
    <lineage>
        <taxon>Bacteria</taxon>
        <taxon>Pseudomonadati</taxon>
        <taxon>Pseudomonadota</taxon>
        <taxon>Gammaproteobacteria</taxon>
        <taxon>Methylococcales</taxon>
        <taxon>Methylococcaceae</taxon>
        <taxon>Candidatus Methylospira</taxon>
    </lineage>
</organism>
<dbReference type="PANTHER" id="PTHR30595">
    <property type="entry name" value="GLPR-RELATED TRANSCRIPTIONAL REPRESSOR"/>
    <property type="match status" value="1"/>
</dbReference>
<dbReference type="Pfam" id="PF13749">
    <property type="entry name" value="HATPase_c_4"/>
    <property type="match status" value="1"/>
</dbReference>
<dbReference type="RefSeq" id="WP_153248283.1">
    <property type="nucleotide sequence ID" value="NZ_CP044205.1"/>
</dbReference>
<dbReference type="Gene3D" id="3.30.565.60">
    <property type="match status" value="1"/>
</dbReference>
<dbReference type="InterPro" id="IPR007421">
    <property type="entry name" value="Schlafen_AlbA_2_dom"/>
</dbReference>
<reference evidence="2 3" key="1">
    <citation type="submission" date="2019-09" db="EMBL/GenBank/DDBJ databases">
        <title>Ecophysiology of the spiral-shaped methanotroph Methylospira mobilis as revealed by the complete genome sequence.</title>
        <authorList>
            <person name="Oshkin I.Y."/>
            <person name="Dedysh S.N."/>
            <person name="Miroshnikov K."/>
            <person name="Danilova O.V."/>
            <person name="Hakobyan A."/>
            <person name="Liesack W."/>
        </authorList>
    </citation>
    <scope>NUCLEOTIDE SEQUENCE [LARGE SCALE GENOMIC DNA]</scope>
    <source>
        <strain evidence="2 3">Shm1</strain>
    </source>
</reference>
<dbReference type="OrthoDB" id="9768354at2"/>
<dbReference type="PANTHER" id="PTHR30595:SF6">
    <property type="entry name" value="SCHLAFEN ALBA-2 DOMAIN-CONTAINING PROTEIN"/>
    <property type="match status" value="1"/>
</dbReference>
<accession>A0A5Q0BGN9</accession>
<dbReference type="Pfam" id="PF04326">
    <property type="entry name" value="SLFN_AlbA_2"/>
    <property type="match status" value="1"/>
</dbReference>
<protein>
    <submittedName>
        <fullName evidence="2">Transcriptional regulator</fullName>
    </submittedName>
</protein>
<dbReference type="InParanoid" id="A0A5Q0BGN9"/>
<feature type="domain" description="Schlafen AlbA-2" evidence="1">
    <location>
        <begin position="14"/>
        <end position="140"/>
    </location>
</feature>
<gene>
    <name evidence="2" type="ORF">F6R98_06405</name>
</gene>